<evidence type="ECO:0000256" key="1">
    <source>
        <dbReference type="ARBA" id="ARBA00009995"/>
    </source>
</evidence>
<name>A0A1B6DDM3_9HEMI</name>
<evidence type="ECO:0000256" key="2">
    <source>
        <dbReference type="ARBA" id="ARBA00022676"/>
    </source>
</evidence>
<feature type="signal peptide" evidence="5">
    <location>
        <begin position="1"/>
        <end position="19"/>
    </location>
</feature>
<keyword evidence="5" id="KW-0472">Membrane</keyword>
<dbReference type="SUPFAM" id="SSF53756">
    <property type="entry name" value="UDP-Glycosyltransferase/glycogen phosphorylase"/>
    <property type="match status" value="1"/>
</dbReference>
<dbReference type="Pfam" id="PF00201">
    <property type="entry name" value="UDPGT"/>
    <property type="match status" value="1"/>
</dbReference>
<protein>
    <recommendedName>
        <fullName evidence="5">UDP-glucuronosyltransferase</fullName>
        <ecNumber evidence="5">2.4.1.17</ecNumber>
    </recommendedName>
</protein>
<keyword evidence="2 4" id="KW-0328">Glycosyltransferase</keyword>
<evidence type="ECO:0000256" key="5">
    <source>
        <dbReference type="RuleBase" id="RU362059"/>
    </source>
</evidence>
<feature type="chain" id="PRO_5008447169" description="UDP-glucuronosyltransferase" evidence="5">
    <location>
        <begin position="20"/>
        <end position="516"/>
    </location>
</feature>
<accession>A0A1B6DDM3</accession>
<dbReference type="EMBL" id="GEDC01013505">
    <property type="protein sequence ID" value="JAS23793.1"/>
    <property type="molecule type" value="Transcribed_RNA"/>
</dbReference>
<dbReference type="PROSITE" id="PS00375">
    <property type="entry name" value="UDPGT"/>
    <property type="match status" value="1"/>
</dbReference>
<dbReference type="InterPro" id="IPR002213">
    <property type="entry name" value="UDP_glucos_trans"/>
</dbReference>
<evidence type="ECO:0000313" key="6">
    <source>
        <dbReference type="EMBL" id="JAS23793.1"/>
    </source>
</evidence>
<comment type="catalytic activity">
    <reaction evidence="5">
        <text>glucuronate acceptor + UDP-alpha-D-glucuronate = acceptor beta-D-glucuronoside + UDP + H(+)</text>
        <dbReference type="Rhea" id="RHEA:21032"/>
        <dbReference type="ChEBI" id="CHEBI:15378"/>
        <dbReference type="ChEBI" id="CHEBI:58052"/>
        <dbReference type="ChEBI" id="CHEBI:58223"/>
        <dbReference type="ChEBI" id="CHEBI:132367"/>
        <dbReference type="ChEBI" id="CHEBI:132368"/>
        <dbReference type="EC" id="2.4.1.17"/>
    </reaction>
</comment>
<keyword evidence="5" id="KW-0812">Transmembrane</keyword>
<feature type="transmembrane region" description="Helical" evidence="5">
    <location>
        <begin position="472"/>
        <end position="494"/>
    </location>
</feature>
<reference evidence="6" key="1">
    <citation type="submission" date="2015-12" db="EMBL/GenBank/DDBJ databases">
        <title>De novo transcriptome assembly of four potential Pierce s Disease insect vectors from Arizona vineyards.</title>
        <authorList>
            <person name="Tassone E.E."/>
        </authorList>
    </citation>
    <scope>NUCLEOTIDE SEQUENCE</scope>
</reference>
<evidence type="ECO:0000256" key="3">
    <source>
        <dbReference type="ARBA" id="ARBA00022679"/>
    </source>
</evidence>
<sequence>MVLFCFLFIYTTFLSATASHNILMITMGGTRSHKVPFIELANGLSSKGHNVTLYSAFPEDTEAKFAEVIPMELMYYVNNFTNRDLVGPRILGTEPISLLEAFIFGYKVCEAALSDPKTLSLLSRPADVLILDGAYPECAAGLVFHFNKPFILLNTVGFYTGSMSLAGSPAIYSVTPYFGFPHSDDMNLWERFLNAIWSFGISVGHKFLVLNFIDPIIRSYLGDNTPSAHEVLKNVSFILQNGHFSVSYPRPYLPGVAEIACMHCKPTKPLPLYLEEFVTGGLGNGFVYVSMGSSVRAVNMPAYLRQTMIRVFSELPFQILWKWEADPENIDDLPKNVLLGKWLPQQDLLGHPKIKAFVSHGGLLSLYESAYHAVPVVAMPVFFDHECNAHKAEKDGYALKLHLKGITYEKFLGAIMTVIDDPKYKINAILRSTLLKDQPEPPLERAIYWIEYVLRHSGAYHLQSPARNLNFFQYYMIDILIIIMLALLVAFKLLKLIIRLLKRTFLYKNKKKFKKS</sequence>
<dbReference type="PANTHER" id="PTHR48043">
    <property type="entry name" value="EG:EG0003.4 PROTEIN-RELATED"/>
    <property type="match status" value="1"/>
</dbReference>
<dbReference type="GO" id="GO:0016020">
    <property type="term" value="C:membrane"/>
    <property type="evidence" value="ECO:0007669"/>
    <property type="project" value="UniProtKB-SubCell"/>
</dbReference>
<dbReference type="AlphaFoldDB" id="A0A1B6DDM3"/>
<organism evidence="6">
    <name type="scientific">Clastoptera arizonana</name>
    <name type="common">Arizona spittle bug</name>
    <dbReference type="NCBI Taxonomy" id="38151"/>
    <lineage>
        <taxon>Eukaryota</taxon>
        <taxon>Metazoa</taxon>
        <taxon>Ecdysozoa</taxon>
        <taxon>Arthropoda</taxon>
        <taxon>Hexapoda</taxon>
        <taxon>Insecta</taxon>
        <taxon>Pterygota</taxon>
        <taxon>Neoptera</taxon>
        <taxon>Paraneoptera</taxon>
        <taxon>Hemiptera</taxon>
        <taxon>Auchenorrhyncha</taxon>
        <taxon>Cercopoidea</taxon>
        <taxon>Clastopteridae</taxon>
        <taxon>Clastoptera</taxon>
    </lineage>
</organism>
<dbReference type="EC" id="2.4.1.17" evidence="5"/>
<dbReference type="CDD" id="cd03784">
    <property type="entry name" value="GT1_Gtf-like"/>
    <property type="match status" value="1"/>
</dbReference>
<comment type="subcellular location">
    <subcellularLocation>
        <location evidence="5">Membrane</location>
        <topology evidence="5">Single-pass membrane protein</topology>
    </subcellularLocation>
</comment>
<keyword evidence="5" id="KW-1133">Transmembrane helix</keyword>
<gene>
    <name evidence="6" type="ORF">g.34526</name>
</gene>
<dbReference type="InterPro" id="IPR050271">
    <property type="entry name" value="UDP-glycosyltransferase"/>
</dbReference>
<dbReference type="PANTHER" id="PTHR48043:SF27">
    <property type="entry name" value="UDP-GLUCURONOSYLTRANSFERASE"/>
    <property type="match status" value="1"/>
</dbReference>
<proteinExistence type="inferred from homology"/>
<evidence type="ECO:0000256" key="4">
    <source>
        <dbReference type="RuleBase" id="RU003718"/>
    </source>
</evidence>
<dbReference type="FunFam" id="3.40.50.2000:FF:000021">
    <property type="entry name" value="UDP-glucuronosyltransferase"/>
    <property type="match status" value="1"/>
</dbReference>
<comment type="similarity">
    <text evidence="1 4">Belongs to the UDP-glycosyltransferase family.</text>
</comment>
<keyword evidence="3 4" id="KW-0808">Transferase</keyword>
<dbReference type="Gene3D" id="3.40.50.2000">
    <property type="entry name" value="Glycogen Phosphorylase B"/>
    <property type="match status" value="2"/>
</dbReference>
<dbReference type="InterPro" id="IPR035595">
    <property type="entry name" value="UDP_glycos_trans_CS"/>
</dbReference>
<dbReference type="GO" id="GO:0015020">
    <property type="term" value="F:glucuronosyltransferase activity"/>
    <property type="evidence" value="ECO:0007669"/>
    <property type="project" value="UniProtKB-EC"/>
</dbReference>
<keyword evidence="5" id="KW-0732">Signal</keyword>